<dbReference type="InterPro" id="IPR003697">
    <property type="entry name" value="Maf-like"/>
</dbReference>
<dbReference type="GO" id="GO:0036221">
    <property type="term" value="F:UTP diphosphatase activity"/>
    <property type="evidence" value="ECO:0007669"/>
    <property type="project" value="RHEA"/>
</dbReference>
<dbReference type="SUPFAM" id="SSF52972">
    <property type="entry name" value="ITPase-like"/>
    <property type="match status" value="1"/>
</dbReference>
<feature type="site" description="Important for substrate specificity" evidence="4">
    <location>
        <position position="19"/>
    </location>
</feature>
<comment type="function">
    <text evidence="4">Nucleoside triphosphate pyrophosphatase that hydrolyzes dTTP and UTP. May have a dual role in cell division arrest and in preventing the incorporation of modified nucleotides into cellular nucleic acids.</text>
</comment>
<accession>A0A5S5DRS0</accession>
<keyword evidence="3 4" id="KW-0546">Nucleotide metabolism</keyword>
<keyword evidence="2 4" id="KW-0378">Hydrolase</keyword>
<evidence type="ECO:0000256" key="1">
    <source>
        <dbReference type="ARBA" id="ARBA00001968"/>
    </source>
</evidence>
<name>A0A5S5DRS0_9SPHI</name>
<dbReference type="PANTHER" id="PTHR43213:SF5">
    <property type="entry name" value="BIFUNCTIONAL DTTP_UTP PYROPHOSPHATASE_METHYLTRANSFERASE PROTEIN-RELATED"/>
    <property type="match status" value="1"/>
</dbReference>
<keyword evidence="4" id="KW-0963">Cytoplasm</keyword>
<organism evidence="5 6">
    <name type="scientific">Sphingobacterium allocomposti</name>
    <dbReference type="NCBI Taxonomy" id="415956"/>
    <lineage>
        <taxon>Bacteria</taxon>
        <taxon>Pseudomonadati</taxon>
        <taxon>Bacteroidota</taxon>
        <taxon>Sphingobacteriia</taxon>
        <taxon>Sphingobacteriales</taxon>
        <taxon>Sphingobacteriaceae</taxon>
        <taxon>Sphingobacterium</taxon>
    </lineage>
</organism>
<comment type="catalytic activity">
    <reaction evidence="4">
        <text>dTTP + H2O = dTMP + diphosphate + H(+)</text>
        <dbReference type="Rhea" id="RHEA:28534"/>
        <dbReference type="ChEBI" id="CHEBI:15377"/>
        <dbReference type="ChEBI" id="CHEBI:15378"/>
        <dbReference type="ChEBI" id="CHEBI:33019"/>
        <dbReference type="ChEBI" id="CHEBI:37568"/>
        <dbReference type="ChEBI" id="CHEBI:63528"/>
        <dbReference type="EC" id="3.6.1.9"/>
    </reaction>
</comment>
<dbReference type="Pfam" id="PF02545">
    <property type="entry name" value="Maf"/>
    <property type="match status" value="1"/>
</dbReference>
<comment type="catalytic activity">
    <reaction evidence="4">
        <text>UTP + H2O = UMP + diphosphate + H(+)</text>
        <dbReference type="Rhea" id="RHEA:29395"/>
        <dbReference type="ChEBI" id="CHEBI:15377"/>
        <dbReference type="ChEBI" id="CHEBI:15378"/>
        <dbReference type="ChEBI" id="CHEBI:33019"/>
        <dbReference type="ChEBI" id="CHEBI:46398"/>
        <dbReference type="ChEBI" id="CHEBI:57865"/>
        <dbReference type="EC" id="3.6.1.9"/>
    </reaction>
</comment>
<dbReference type="GO" id="GO:0036218">
    <property type="term" value="F:dTTP diphosphatase activity"/>
    <property type="evidence" value="ECO:0007669"/>
    <property type="project" value="RHEA"/>
</dbReference>
<dbReference type="CDD" id="cd00555">
    <property type="entry name" value="Maf"/>
    <property type="match status" value="1"/>
</dbReference>
<dbReference type="Gene3D" id="3.90.950.10">
    <property type="match status" value="1"/>
</dbReference>
<feature type="site" description="Important for substrate specificity" evidence="4">
    <location>
        <position position="78"/>
    </location>
</feature>
<comment type="caution">
    <text evidence="4">Lacks conserved residue(s) required for the propagation of feature annotation.</text>
</comment>
<comment type="caution">
    <text evidence="5">The sequence shown here is derived from an EMBL/GenBank/DDBJ whole genome shotgun (WGS) entry which is preliminary data.</text>
</comment>
<dbReference type="AlphaFoldDB" id="A0A5S5DRS0"/>
<sequence>MVTEIFGDIRVVLGSQSPRRKELLARMAIDFQVVVKETDESYDPSLSSEDIVRHIALAKMDGFEGAEFDDALIITADTVVVFEDRVLGKPVDEDEAIATLLALQGRKHRVLTAVVLKYKGQKHCFVEETAVQFFPLTEEEVSFYVRQYLPFDKAGSYGIQEWIGLIGIQSISGSYENVVGLPTARLYQEMKQLYAAGKETERE</sequence>
<dbReference type="PIRSF" id="PIRSF006305">
    <property type="entry name" value="Maf"/>
    <property type="match status" value="1"/>
</dbReference>
<keyword evidence="6" id="KW-1185">Reference proteome</keyword>
<gene>
    <name evidence="5" type="ORF">BC792_101271</name>
</gene>
<evidence type="ECO:0000256" key="2">
    <source>
        <dbReference type="ARBA" id="ARBA00022801"/>
    </source>
</evidence>
<dbReference type="PANTHER" id="PTHR43213">
    <property type="entry name" value="BIFUNCTIONAL DTTP/UTP PYROPHOSPHATASE/METHYLTRANSFERASE PROTEIN-RELATED"/>
    <property type="match status" value="1"/>
</dbReference>
<feature type="site" description="Important for substrate specificity" evidence="4">
    <location>
        <position position="160"/>
    </location>
</feature>
<evidence type="ECO:0000313" key="6">
    <source>
        <dbReference type="Proteomes" id="UP000325105"/>
    </source>
</evidence>
<evidence type="ECO:0000313" key="5">
    <source>
        <dbReference type="EMBL" id="TYP98613.1"/>
    </source>
</evidence>
<dbReference type="Proteomes" id="UP000325105">
    <property type="component" value="Unassembled WGS sequence"/>
</dbReference>
<feature type="active site" description="Proton acceptor" evidence="4">
    <location>
        <position position="77"/>
    </location>
</feature>
<dbReference type="RefSeq" id="WP_148907167.1">
    <property type="nucleotide sequence ID" value="NZ_VNHX01000001.1"/>
</dbReference>
<dbReference type="GO" id="GO:0005737">
    <property type="term" value="C:cytoplasm"/>
    <property type="evidence" value="ECO:0007669"/>
    <property type="project" value="UniProtKB-SubCell"/>
</dbReference>
<evidence type="ECO:0000256" key="3">
    <source>
        <dbReference type="ARBA" id="ARBA00023080"/>
    </source>
</evidence>
<comment type="similarity">
    <text evidence="4">Belongs to the Maf family. YhdE subfamily.</text>
</comment>
<dbReference type="InterPro" id="IPR029001">
    <property type="entry name" value="ITPase-like_fam"/>
</dbReference>
<proteinExistence type="inferred from homology"/>
<dbReference type="GO" id="GO:0009117">
    <property type="term" value="P:nucleotide metabolic process"/>
    <property type="evidence" value="ECO:0007669"/>
    <property type="project" value="UniProtKB-KW"/>
</dbReference>
<dbReference type="EC" id="3.6.1.9" evidence="4"/>
<dbReference type="EMBL" id="VNHX01000001">
    <property type="protein sequence ID" value="TYP98613.1"/>
    <property type="molecule type" value="Genomic_DNA"/>
</dbReference>
<evidence type="ECO:0000256" key="4">
    <source>
        <dbReference type="HAMAP-Rule" id="MF_00528"/>
    </source>
</evidence>
<comment type="cofactor">
    <cofactor evidence="1 4">
        <name>a divalent metal cation</name>
        <dbReference type="ChEBI" id="CHEBI:60240"/>
    </cofactor>
</comment>
<dbReference type="NCBIfam" id="TIGR00172">
    <property type="entry name" value="maf"/>
    <property type="match status" value="1"/>
</dbReference>
<reference evidence="5 6" key="1">
    <citation type="submission" date="2019-07" db="EMBL/GenBank/DDBJ databases">
        <title>Genomic Encyclopedia of Archaeal and Bacterial Type Strains, Phase II (KMG-II): from individual species to whole genera.</title>
        <authorList>
            <person name="Goeker M."/>
        </authorList>
    </citation>
    <scope>NUCLEOTIDE SEQUENCE [LARGE SCALE GENOMIC DNA]</scope>
    <source>
        <strain evidence="5 6">DSM 18850</strain>
    </source>
</reference>
<protein>
    <recommendedName>
        <fullName evidence="4">dTTP/UTP pyrophosphatase</fullName>
        <shortName evidence="4">dTTPase/UTPase</shortName>
        <ecNumber evidence="4">3.6.1.9</ecNumber>
    </recommendedName>
    <alternativeName>
        <fullName evidence="4">Nucleoside triphosphate pyrophosphatase</fullName>
    </alternativeName>
    <alternativeName>
        <fullName evidence="4">Nucleotide pyrophosphatase</fullName>
        <shortName evidence="4">Nucleotide PPase</shortName>
    </alternativeName>
</protein>
<comment type="subcellular location">
    <subcellularLocation>
        <location evidence="4">Cytoplasm</location>
    </subcellularLocation>
</comment>
<dbReference type="OrthoDB" id="9807767at2"/>
<dbReference type="HAMAP" id="MF_00528">
    <property type="entry name" value="Maf"/>
    <property type="match status" value="1"/>
</dbReference>